<protein>
    <recommendedName>
        <fullName evidence="12">Alkaline ceramidase</fullName>
    </recommendedName>
</protein>
<dbReference type="GO" id="GO:0005789">
    <property type="term" value="C:endoplasmic reticulum membrane"/>
    <property type="evidence" value="ECO:0007669"/>
    <property type="project" value="TreeGrafter"/>
</dbReference>
<keyword evidence="4" id="KW-0378">Hydrolase</keyword>
<dbReference type="GO" id="GO:0071602">
    <property type="term" value="P:phytosphingosine biosynthetic process"/>
    <property type="evidence" value="ECO:0007669"/>
    <property type="project" value="TreeGrafter"/>
</dbReference>
<feature type="transmembrane region" description="Helical" evidence="9">
    <location>
        <begin position="214"/>
        <end position="237"/>
    </location>
</feature>
<dbReference type="PANTHER" id="PTHR46187:SF3">
    <property type="entry name" value="ALKALINE CERAMIDASE 3"/>
    <property type="match status" value="1"/>
</dbReference>
<feature type="binding site" evidence="7">
    <location>
        <position position="22"/>
    </location>
    <ligand>
        <name>Ca(2+)</name>
        <dbReference type="ChEBI" id="CHEBI:29108"/>
    </ligand>
</feature>
<dbReference type="PANTHER" id="PTHR46187">
    <property type="entry name" value="ALKALINE CERAMIDASE 3"/>
    <property type="match status" value="1"/>
</dbReference>
<evidence type="ECO:0000256" key="1">
    <source>
        <dbReference type="ARBA" id="ARBA00004141"/>
    </source>
</evidence>
<dbReference type="Proteomes" id="UP000245609">
    <property type="component" value="Unassembled WGS sequence"/>
</dbReference>
<feature type="binding site" evidence="8">
    <location>
        <position position="81"/>
    </location>
    <ligand>
        <name>Zn(2+)</name>
        <dbReference type="ChEBI" id="CHEBI:29105"/>
        <note>catalytic</note>
    </ligand>
</feature>
<evidence type="ECO:0000256" key="6">
    <source>
        <dbReference type="ARBA" id="ARBA00023136"/>
    </source>
</evidence>
<evidence type="ECO:0000256" key="2">
    <source>
        <dbReference type="ARBA" id="ARBA00009780"/>
    </source>
</evidence>
<evidence type="ECO:0000256" key="8">
    <source>
        <dbReference type="PIRSR" id="PIRSR608901-2"/>
    </source>
</evidence>
<evidence type="ECO:0000256" key="3">
    <source>
        <dbReference type="ARBA" id="ARBA00022692"/>
    </source>
</evidence>
<dbReference type="STRING" id="133381.A0A2T9ZH60"/>
<dbReference type="GO" id="GO:0016811">
    <property type="term" value="F:hydrolase activity, acting on carbon-nitrogen (but not peptide) bonds, in linear amides"/>
    <property type="evidence" value="ECO:0007669"/>
    <property type="project" value="InterPro"/>
</dbReference>
<evidence type="ECO:0000256" key="7">
    <source>
        <dbReference type="PIRSR" id="PIRSR608901-1"/>
    </source>
</evidence>
<feature type="transmembrane region" description="Helical" evidence="9">
    <location>
        <begin position="173"/>
        <end position="194"/>
    </location>
</feature>
<comment type="similarity">
    <text evidence="2">Belongs to the alkaline ceramidase family.</text>
</comment>
<accession>A0A2T9ZH60</accession>
<keyword evidence="7" id="KW-0106">Calcium</keyword>
<dbReference type="AlphaFoldDB" id="A0A2T9ZH60"/>
<keyword evidence="7" id="KW-0479">Metal-binding</keyword>
<dbReference type="Pfam" id="PF05875">
    <property type="entry name" value="Ceramidase"/>
    <property type="match status" value="1"/>
</dbReference>
<keyword evidence="11" id="KW-1185">Reference proteome</keyword>
<feature type="transmembrane region" description="Helical" evidence="9">
    <location>
        <begin position="34"/>
        <end position="52"/>
    </location>
</feature>
<keyword evidence="8" id="KW-0862">Zinc</keyword>
<organism evidence="10 11">
    <name type="scientific">Smittium megazygosporum</name>
    <dbReference type="NCBI Taxonomy" id="133381"/>
    <lineage>
        <taxon>Eukaryota</taxon>
        <taxon>Fungi</taxon>
        <taxon>Fungi incertae sedis</taxon>
        <taxon>Zoopagomycota</taxon>
        <taxon>Kickxellomycotina</taxon>
        <taxon>Harpellomycetes</taxon>
        <taxon>Harpellales</taxon>
        <taxon>Legeriomycetaceae</taxon>
        <taxon>Smittium</taxon>
    </lineage>
</organism>
<keyword evidence="3 9" id="KW-0812">Transmembrane</keyword>
<comment type="caution">
    <text evidence="10">The sequence shown here is derived from an EMBL/GenBank/DDBJ whole genome shotgun (WGS) entry which is preliminary data.</text>
</comment>
<evidence type="ECO:0000256" key="9">
    <source>
        <dbReference type="SAM" id="Phobius"/>
    </source>
</evidence>
<dbReference type="GO" id="GO:0046872">
    <property type="term" value="F:metal ion binding"/>
    <property type="evidence" value="ECO:0007669"/>
    <property type="project" value="UniProtKB-KW"/>
</dbReference>
<evidence type="ECO:0008006" key="12">
    <source>
        <dbReference type="Google" id="ProtNLM"/>
    </source>
</evidence>
<feature type="binding site" evidence="7">
    <location>
        <position position="20"/>
    </location>
    <ligand>
        <name>Ca(2+)</name>
        <dbReference type="ChEBI" id="CHEBI:29108"/>
    </ligand>
</feature>
<sequence length="279" mass="32403">MEKTLDSKFFWGESTATIHWCEEKYAVTTYISEFWNTVSNMLYILFSLYGIFWSRRLGHEFRYILCYAGMMLVGLGSTMFHATSLYQWQLADELPMIYATSIVVFCVYEAENLKRPGKAVPIILVGYCIIVTVMYLVLKTPAFHQVSYAFLNFIIAFYVLVKHKLAVKNSVHYKSFSALTRNVVAGFVLAFLLWNVDNAFCPQLRSFRNKVPLLISPLTQLHAYWHFGTAFACYNAIIYQKLLRMVYLGLDRDIEVGYLFSFVPHIRPRSYLPLKNSIL</sequence>
<comment type="subcellular location">
    <subcellularLocation>
        <location evidence="1">Membrane</location>
        <topology evidence="1">Multi-pass membrane protein</topology>
    </subcellularLocation>
</comment>
<evidence type="ECO:0000313" key="10">
    <source>
        <dbReference type="EMBL" id="PVV03932.1"/>
    </source>
</evidence>
<evidence type="ECO:0000313" key="11">
    <source>
        <dbReference type="Proteomes" id="UP000245609"/>
    </source>
</evidence>
<dbReference type="EMBL" id="MBFS01000180">
    <property type="protein sequence ID" value="PVV03932.1"/>
    <property type="molecule type" value="Genomic_DNA"/>
</dbReference>
<dbReference type="GO" id="GO:0006672">
    <property type="term" value="P:ceramide metabolic process"/>
    <property type="evidence" value="ECO:0007669"/>
    <property type="project" value="InterPro"/>
</dbReference>
<feature type="binding site" evidence="8">
    <location>
        <position position="226"/>
    </location>
    <ligand>
        <name>Zn(2+)</name>
        <dbReference type="ChEBI" id="CHEBI:29105"/>
        <note>catalytic</note>
    </ligand>
</feature>
<name>A0A2T9ZH60_9FUNG</name>
<feature type="transmembrane region" description="Helical" evidence="9">
    <location>
        <begin position="119"/>
        <end position="137"/>
    </location>
</feature>
<reference evidence="10 11" key="1">
    <citation type="journal article" date="2018" name="MBio">
        <title>Comparative Genomics Reveals the Core Gene Toolbox for the Fungus-Insect Symbiosis.</title>
        <authorList>
            <person name="Wang Y."/>
            <person name="Stata M."/>
            <person name="Wang W."/>
            <person name="Stajich J.E."/>
            <person name="White M.M."/>
            <person name="Moncalvo J.M."/>
        </authorList>
    </citation>
    <scope>NUCLEOTIDE SEQUENCE [LARGE SCALE GENOMIC DNA]</scope>
    <source>
        <strain evidence="10 11">SC-DP-2</strain>
    </source>
</reference>
<dbReference type="InterPro" id="IPR008901">
    <property type="entry name" value="ACER"/>
</dbReference>
<comment type="cofactor">
    <cofactor evidence="8">
        <name>Zn(2+)</name>
        <dbReference type="ChEBI" id="CHEBI:29105"/>
    </cofactor>
</comment>
<evidence type="ECO:0000256" key="5">
    <source>
        <dbReference type="ARBA" id="ARBA00022989"/>
    </source>
</evidence>
<feature type="transmembrane region" description="Helical" evidence="9">
    <location>
        <begin position="94"/>
        <end position="110"/>
    </location>
</feature>
<dbReference type="OrthoDB" id="187171at2759"/>
<keyword evidence="6 9" id="KW-0472">Membrane</keyword>
<feature type="binding site" evidence="7">
    <location>
        <position position="33"/>
    </location>
    <ligand>
        <name>Ca(2+)</name>
        <dbReference type="ChEBI" id="CHEBI:29108"/>
    </ligand>
</feature>
<gene>
    <name evidence="10" type="ORF">BB560_001581</name>
</gene>
<feature type="transmembrane region" description="Helical" evidence="9">
    <location>
        <begin position="143"/>
        <end position="161"/>
    </location>
</feature>
<feature type="transmembrane region" description="Helical" evidence="9">
    <location>
        <begin position="64"/>
        <end position="82"/>
    </location>
</feature>
<evidence type="ECO:0000256" key="4">
    <source>
        <dbReference type="ARBA" id="ARBA00022801"/>
    </source>
</evidence>
<keyword evidence="5 9" id="KW-1133">Transmembrane helix</keyword>
<proteinExistence type="inferred from homology"/>
<feature type="binding site" evidence="8">
    <location>
        <position position="222"/>
    </location>
    <ligand>
        <name>Zn(2+)</name>
        <dbReference type="ChEBI" id="CHEBI:29105"/>
        <note>catalytic</note>
    </ligand>
</feature>